<evidence type="ECO:0000256" key="4">
    <source>
        <dbReference type="ARBA" id="ARBA00022475"/>
    </source>
</evidence>
<keyword evidence="5 8" id="KW-0812">Transmembrane</keyword>
<feature type="transmembrane region" description="Helical" evidence="8">
    <location>
        <begin position="169"/>
        <end position="197"/>
    </location>
</feature>
<feature type="transmembrane region" description="Helical" evidence="8">
    <location>
        <begin position="137"/>
        <end position="157"/>
    </location>
</feature>
<evidence type="ECO:0000256" key="5">
    <source>
        <dbReference type="ARBA" id="ARBA00022692"/>
    </source>
</evidence>
<keyword evidence="11" id="KW-1185">Reference proteome</keyword>
<comment type="subcellular location">
    <subcellularLocation>
        <location evidence="1">Cell inner membrane</location>
        <topology evidence="1">Multi-pass membrane protein</topology>
    </subcellularLocation>
    <subcellularLocation>
        <location evidence="8">Cell membrane</location>
        <topology evidence="8">Multi-pass membrane protein</topology>
    </subcellularLocation>
</comment>
<dbReference type="PROSITE" id="PS50928">
    <property type="entry name" value="ABC_TM1"/>
    <property type="match status" value="1"/>
</dbReference>
<dbReference type="InterPro" id="IPR043429">
    <property type="entry name" value="ArtM/GltK/GlnP/TcyL/YhdX-like"/>
</dbReference>
<feature type="transmembrane region" description="Helical" evidence="8">
    <location>
        <begin position="319"/>
        <end position="336"/>
    </location>
</feature>
<keyword evidence="7 8" id="KW-0472">Membrane</keyword>
<evidence type="ECO:0000256" key="1">
    <source>
        <dbReference type="ARBA" id="ARBA00004429"/>
    </source>
</evidence>
<feature type="transmembrane region" description="Helical" evidence="8">
    <location>
        <begin position="112"/>
        <end position="130"/>
    </location>
</feature>
<evidence type="ECO:0000313" key="11">
    <source>
        <dbReference type="Proteomes" id="UP000187344"/>
    </source>
</evidence>
<evidence type="ECO:0000259" key="9">
    <source>
        <dbReference type="PROSITE" id="PS50928"/>
    </source>
</evidence>
<dbReference type="AlphaFoldDB" id="A0A1R0F772"/>
<dbReference type="SUPFAM" id="SSF161098">
    <property type="entry name" value="MetI-like"/>
    <property type="match status" value="1"/>
</dbReference>
<accession>A0A1R0F772</accession>
<dbReference type="OrthoDB" id="9771188at2"/>
<dbReference type="Proteomes" id="UP000187344">
    <property type="component" value="Unassembled WGS sequence"/>
</dbReference>
<evidence type="ECO:0000313" key="10">
    <source>
        <dbReference type="EMBL" id="OLY42814.1"/>
    </source>
</evidence>
<dbReference type="GO" id="GO:0006865">
    <property type="term" value="P:amino acid transport"/>
    <property type="evidence" value="ECO:0007669"/>
    <property type="project" value="TreeGrafter"/>
</dbReference>
<proteinExistence type="inferred from homology"/>
<protein>
    <submittedName>
        <fullName evidence="10">General L-amino acid transport system permease protein</fullName>
    </submittedName>
</protein>
<sequence length="386" mass="42958">MIERYVQTKFIPPSPPPVLDRGVSHWLRQNLFSTPVNCVVSVTLILVIVYFAIPLVNWLIINAVWSGSDRKACTTNTQGGYMPDGWNGACWAFVKANFWQFIYGRYPDSERWRVNVTALIVIVINLPLLIPACPFKIINALISLFVVPVIGYFFLFGGHFGLPLVETQLWGGLLVTLTIAYCSTTISLPLGSLLALGRRSRMPVIHLISMIFIETVRGIPLVAVLFIASVMLPLFLPQDMTFDKFLRALIGVALFTSAYIAEVVRGGLQAIPRGQYEAAEALGLGYLKTMFLVILPQAYSLVIPGIINVLIGMFKETSLVYIIGMFDLLGIVRQAIQQAQWSTPQTPLTGMVFIGIVFWVFCFGMSRYAHFIERRLNSPKTNGAEG</sequence>
<feature type="transmembrane region" description="Helical" evidence="8">
    <location>
        <begin position="218"/>
        <end position="236"/>
    </location>
</feature>
<dbReference type="InterPro" id="IPR035906">
    <property type="entry name" value="MetI-like_sf"/>
</dbReference>
<dbReference type="EMBL" id="LXYT01000003">
    <property type="protein sequence ID" value="OLY42814.1"/>
    <property type="molecule type" value="Genomic_DNA"/>
</dbReference>
<evidence type="ECO:0000256" key="7">
    <source>
        <dbReference type="ARBA" id="ARBA00023136"/>
    </source>
</evidence>
<dbReference type="GO" id="GO:0043190">
    <property type="term" value="C:ATP-binding cassette (ABC) transporter complex"/>
    <property type="evidence" value="ECO:0007669"/>
    <property type="project" value="InterPro"/>
</dbReference>
<gene>
    <name evidence="10" type="ORF">PEB0149_002260</name>
</gene>
<dbReference type="GO" id="GO:0022857">
    <property type="term" value="F:transmembrane transporter activity"/>
    <property type="evidence" value="ECO:0007669"/>
    <property type="project" value="InterPro"/>
</dbReference>
<dbReference type="RefSeq" id="WP_075870649.1">
    <property type="nucleotide sequence ID" value="NZ_CALYQA010000003.1"/>
</dbReference>
<organism evidence="10 11">
    <name type="scientific">Bartonella apis</name>
    <dbReference type="NCBI Taxonomy" id="1686310"/>
    <lineage>
        <taxon>Bacteria</taxon>
        <taxon>Pseudomonadati</taxon>
        <taxon>Pseudomonadota</taxon>
        <taxon>Alphaproteobacteria</taxon>
        <taxon>Hyphomicrobiales</taxon>
        <taxon>Bartonellaceae</taxon>
        <taxon>Bartonella</taxon>
    </lineage>
</organism>
<feature type="transmembrane region" description="Helical" evidence="8">
    <location>
        <begin position="348"/>
        <end position="369"/>
    </location>
</feature>
<name>A0A1R0F772_9HYPH</name>
<dbReference type="NCBIfam" id="TIGR01726">
    <property type="entry name" value="HEQRo_perm_3TM"/>
    <property type="match status" value="1"/>
</dbReference>
<dbReference type="InterPro" id="IPR010065">
    <property type="entry name" value="AA_ABC_transptr_permease_3TM"/>
</dbReference>
<evidence type="ECO:0000256" key="8">
    <source>
        <dbReference type="RuleBase" id="RU363032"/>
    </source>
</evidence>
<keyword evidence="4" id="KW-1003">Cell membrane</keyword>
<dbReference type="Pfam" id="PF00528">
    <property type="entry name" value="BPD_transp_1"/>
    <property type="match status" value="1"/>
</dbReference>
<reference evidence="10 11" key="1">
    <citation type="submission" date="2016-12" db="EMBL/GenBank/DDBJ databases">
        <title>Comparative genomics of Bartonella apis.</title>
        <authorList>
            <person name="Engel P."/>
        </authorList>
    </citation>
    <scope>NUCLEOTIDE SEQUENCE [LARGE SCALE GENOMIC DNA]</scope>
    <source>
        <strain evidence="10 11">PEB0149</strain>
    </source>
</reference>
<dbReference type="Gene3D" id="1.10.3720.10">
    <property type="entry name" value="MetI-like"/>
    <property type="match status" value="1"/>
</dbReference>
<feature type="domain" description="ABC transmembrane type-1" evidence="9">
    <location>
        <begin position="173"/>
        <end position="369"/>
    </location>
</feature>
<evidence type="ECO:0000256" key="2">
    <source>
        <dbReference type="ARBA" id="ARBA00010072"/>
    </source>
</evidence>
<evidence type="ECO:0000256" key="6">
    <source>
        <dbReference type="ARBA" id="ARBA00022989"/>
    </source>
</evidence>
<dbReference type="InterPro" id="IPR000515">
    <property type="entry name" value="MetI-like"/>
</dbReference>
<dbReference type="PANTHER" id="PTHR30614">
    <property type="entry name" value="MEMBRANE COMPONENT OF AMINO ACID ABC TRANSPORTER"/>
    <property type="match status" value="1"/>
</dbReference>
<evidence type="ECO:0000256" key="3">
    <source>
        <dbReference type="ARBA" id="ARBA00022448"/>
    </source>
</evidence>
<dbReference type="PANTHER" id="PTHR30614:SF41">
    <property type="entry name" value="INNER MEMBRANE AMINO-ACID ABC TRANSPORTER PERMEASE PROTEIN YHDY"/>
    <property type="match status" value="1"/>
</dbReference>
<keyword evidence="3 8" id="KW-0813">Transport</keyword>
<comment type="caution">
    <text evidence="10">The sequence shown here is derived from an EMBL/GenBank/DDBJ whole genome shotgun (WGS) entry which is preliminary data.</text>
</comment>
<comment type="similarity">
    <text evidence="2">Belongs to the binding-protein-dependent transport system permease family. HisMQ subfamily.</text>
</comment>
<keyword evidence="6 8" id="KW-1133">Transmembrane helix</keyword>
<dbReference type="CDD" id="cd06261">
    <property type="entry name" value="TM_PBP2"/>
    <property type="match status" value="1"/>
</dbReference>
<feature type="transmembrane region" description="Helical" evidence="8">
    <location>
        <begin position="289"/>
        <end position="313"/>
    </location>
</feature>
<feature type="transmembrane region" description="Helical" evidence="8">
    <location>
        <begin position="38"/>
        <end position="61"/>
    </location>
</feature>